<dbReference type="InterPro" id="IPR048667">
    <property type="entry name" value="Imm5-like"/>
</dbReference>
<sequence length="197" mass="19896">MGAETDEIELSEDELREVAGYAADCASRVLSLFEVSIPADARPREAIAAARAFAGGGRRTNALRQSAWAAYRAAREAAGKAAGEAAREAAAAAAAQAACHAAAAAFLHPLARAHQVKHVLGAAAYAAWAEELSAGADPRGDAGTLEWARQHAPAAVTAVLGRLPAAPPGGGRAGGLMRDLDAALRGCAGRSEGNGRP</sequence>
<evidence type="ECO:0000313" key="2">
    <source>
        <dbReference type="EMBL" id="MEV5508680.1"/>
    </source>
</evidence>
<dbReference type="Pfam" id="PF21805">
    <property type="entry name" value="Imm5_like"/>
    <property type="match status" value="1"/>
</dbReference>
<dbReference type="EMBL" id="JBFAUK010000015">
    <property type="protein sequence ID" value="MEV5508680.1"/>
    <property type="molecule type" value="Genomic_DNA"/>
</dbReference>
<proteinExistence type="predicted"/>
<name>A0ABV3K0Y4_STRON</name>
<comment type="caution">
    <text evidence="2">The sequence shown here is derived from an EMBL/GenBank/DDBJ whole genome shotgun (WGS) entry which is preliminary data.</text>
</comment>
<dbReference type="Proteomes" id="UP001552594">
    <property type="component" value="Unassembled WGS sequence"/>
</dbReference>
<organism evidence="2 3">
    <name type="scientific">Streptomyces orinoci</name>
    <name type="common">Streptoverticillium orinoci</name>
    <dbReference type="NCBI Taxonomy" id="67339"/>
    <lineage>
        <taxon>Bacteria</taxon>
        <taxon>Bacillati</taxon>
        <taxon>Actinomycetota</taxon>
        <taxon>Actinomycetes</taxon>
        <taxon>Kitasatosporales</taxon>
        <taxon>Streptomycetaceae</taxon>
        <taxon>Streptomyces</taxon>
    </lineage>
</organism>
<reference evidence="2 3" key="1">
    <citation type="submission" date="2024-06" db="EMBL/GenBank/DDBJ databases">
        <title>The Natural Products Discovery Center: Release of the First 8490 Sequenced Strains for Exploring Actinobacteria Biosynthetic Diversity.</title>
        <authorList>
            <person name="Kalkreuter E."/>
            <person name="Kautsar S.A."/>
            <person name="Yang D."/>
            <person name="Bader C.D."/>
            <person name="Teijaro C.N."/>
            <person name="Fluegel L."/>
            <person name="Davis C.M."/>
            <person name="Simpson J.R."/>
            <person name="Lauterbach L."/>
            <person name="Steele A.D."/>
            <person name="Gui C."/>
            <person name="Meng S."/>
            <person name="Li G."/>
            <person name="Viehrig K."/>
            <person name="Ye F."/>
            <person name="Su P."/>
            <person name="Kiefer A.F."/>
            <person name="Nichols A."/>
            <person name="Cepeda A.J."/>
            <person name="Yan W."/>
            <person name="Fan B."/>
            <person name="Jiang Y."/>
            <person name="Adhikari A."/>
            <person name="Zheng C.-J."/>
            <person name="Schuster L."/>
            <person name="Cowan T.M."/>
            <person name="Smanski M.J."/>
            <person name="Chevrette M.G."/>
            <person name="De Carvalho L.P.S."/>
            <person name="Shen B."/>
        </authorList>
    </citation>
    <scope>NUCLEOTIDE SEQUENCE [LARGE SCALE GENOMIC DNA]</scope>
    <source>
        <strain evidence="2 3">NPDC052347</strain>
    </source>
</reference>
<feature type="domain" description="Imm-5-like" evidence="1">
    <location>
        <begin position="10"/>
        <end position="151"/>
    </location>
</feature>
<accession>A0ABV3K0Y4</accession>
<protein>
    <submittedName>
        <fullName evidence="2">Immunity protein</fullName>
    </submittedName>
</protein>
<evidence type="ECO:0000313" key="3">
    <source>
        <dbReference type="Proteomes" id="UP001552594"/>
    </source>
</evidence>
<gene>
    <name evidence="2" type="ORF">AB0L16_19815</name>
</gene>
<keyword evidence="3" id="KW-1185">Reference proteome</keyword>
<dbReference type="RefSeq" id="WP_109279516.1">
    <property type="nucleotide sequence ID" value="NZ_JBFAUK010000015.1"/>
</dbReference>
<evidence type="ECO:0000259" key="1">
    <source>
        <dbReference type="Pfam" id="PF21805"/>
    </source>
</evidence>